<keyword evidence="3" id="KW-1185">Reference proteome</keyword>
<evidence type="ECO:0008006" key="4">
    <source>
        <dbReference type="Google" id="ProtNLM"/>
    </source>
</evidence>
<evidence type="ECO:0000256" key="1">
    <source>
        <dbReference type="SAM" id="SignalP"/>
    </source>
</evidence>
<evidence type="ECO:0000313" key="3">
    <source>
        <dbReference type="Proteomes" id="UP001059295"/>
    </source>
</evidence>
<sequence length="214" mass="24529">MKIRHLIASVLLLAASGCATSRRLAEIEPTFAATESTWLHGSEDADVVNRRLKPIERPQVRFEVERAVWHVDSAWVVVRVTIPHRSIRRSECFKAMSVLQVPEGIMELGELTLDSGHFTPDKEDEGVDVATRPGRMQNLYLSWRFAWDERMRTNAFIAVFPSLTDGRHLFRYLPLMLPIFWCDDSKQEFFWPQSAGIPEETLLECSPFKSAVGR</sequence>
<gene>
    <name evidence="2" type="ORF">NQ491_00995</name>
</gene>
<dbReference type="Proteomes" id="UP001059295">
    <property type="component" value="Chromosome"/>
</dbReference>
<accession>A0ABY5UZS1</accession>
<name>A0ABY5UZS1_9BACT</name>
<feature type="chain" id="PRO_5045307083" description="Lipoprotein" evidence="1">
    <location>
        <begin position="22"/>
        <end position="214"/>
    </location>
</feature>
<evidence type="ECO:0000313" key="2">
    <source>
        <dbReference type="EMBL" id="UWN57382.1"/>
    </source>
</evidence>
<organism evidence="2 3">
    <name type="scientific">Alistipes ihumii AP11</name>
    <dbReference type="NCBI Taxonomy" id="1211813"/>
    <lineage>
        <taxon>Bacteria</taxon>
        <taxon>Pseudomonadati</taxon>
        <taxon>Bacteroidota</taxon>
        <taxon>Bacteroidia</taxon>
        <taxon>Bacteroidales</taxon>
        <taxon>Rikenellaceae</taxon>
        <taxon>Alistipes</taxon>
    </lineage>
</organism>
<keyword evidence="1" id="KW-0732">Signal</keyword>
<dbReference type="PROSITE" id="PS51257">
    <property type="entry name" value="PROKAR_LIPOPROTEIN"/>
    <property type="match status" value="1"/>
</dbReference>
<dbReference type="EMBL" id="CP102294">
    <property type="protein sequence ID" value="UWN57382.1"/>
    <property type="molecule type" value="Genomic_DNA"/>
</dbReference>
<dbReference type="GeneID" id="82890267"/>
<feature type="signal peptide" evidence="1">
    <location>
        <begin position="1"/>
        <end position="21"/>
    </location>
</feature>
<protein>
    <recommendedName>
        <fullName evidence="4">Lipoprotein</fullName>
    </recommendedName>
</protein>
<reference evidence="2" key="1">
    <citation type="journal article" date="2022" name="Cell">
        <title>Design, construction, and in vivo augmentation of a complex gut microbiome.</title>
        <authorList>
            <person name="Cheng A.G."/>
            <person name="Ho P.Y."/>
            <person name="Aranda-Diaz A."/>
            <person name="Jain S."/>
            <person name="Yu F.B."/>
            <person name="Meng X."/>
            <person name="Wang M."/>
            <person name="Iakiviak M."/>
            <person name="Nagashima K."/>
            <person name="Zhao A."/>
            <person name="Murugkar P."/>
            <person name="Patil A."/>
            <person name="Atabakhsh K."/>
            <person name="Weakley A."/>
            <person name="Yan J."/>
            <person name="Brumbaugh A.R."/>
            <person name="Higginbottom S."/>
            <person name="Dimas A."/>
            <person name="Shiver A.L."/>
            <person name="Deutschbauer A."/>
            <person name="Neff N."/>
            <person name="Sonnenburg J.L."/>
            <person name="Huang K.C."/>
            <person name="Fischbach M.A."/>
        </authorList>
    </citation>
    <scope>NUCLEOTIDE SEQUENCE</scope>
    <source>
        <strain evidence="2">AP11</strain>
    </source>
</reference>
<dbReference type="RefSeq" id="WP_147524868.1">
    <property type="nucleotide sequence ID" value="NZ_CAPH01000006.1"/>
</dbReference>
<proteinExistence type="predicted"/>